<dbReference type="EMBL" id="KK583213">
    <property type="protein sequence ID" value="KDO28067.1"/>
    <property type="molecule type" value="Genomic_DNA"/>
</dbReference>
<dbReference type="RefSeq" id="XP_012201214.1">
    <property type="nucleotide sequence ID" value="XM_012345824.1"/>
</dbReference>
<dbReference type="InterPro" id="IPR005114">
    <property type="entry name" value="Helicase_assoc"/>
</dbReference>
<feature type="domain" description="Helicase-associated" evidence="1">
    <location>
        <begin position="333"/>
        <end position="404"/>
    </location>
</feature>
<accession>A0A067CML9</accession>
<dbReference type="OMA" id="VWDESIM"/>
<keyword evidence="3" id="KW-1185">Reference proteome</keyword>
<evidence type="ECO:0000313" key="3">
    <source>
        <dbReference type="Proteomes" id="UP000030745"/>
    </source>
</evidence>
<organism evidence="2 3">
    <name type="scientific">Saprolegnia parasitica (strain CBS 223.65)</name>
    <dbReference type="NCBI Taxonomy" id="695850"/>
    <lineage>
        <taxon>Eukaryota</taxon>
        <taxon>Sar</taxon>
        <taxon>Stramenopiles</taxon>
        <taxon>Oomycota</taxon>
        <taxon>Saprolegniomycetes</taxon>
        <taxon>Saprolegniales</taxon>
        <taxon>Saprolegniaceae</taxon>
        <taxon>Saprolegnia</taxon>
    </lineage>
</organism>
<feature type="domain" description="Helicase-associated" evidence="1">
    <location>
        <begin position="180"/>
        <end position="250"/>
    </location>
</feature>
<dbReference type="PANTHER" id="PTHR37066">
    <property type="entry name" value="HELICASE-ASSOCIATED"/>
    <property type="match status" value="1"/>
</dbReference>
<dbReference type="OrthoDB" id="70932at2759"/>
<feature type="domain" description="Helicase-associated" evidence="1">
    <location>
        <begin position="256"/>
        <end position="327"/>
    </location>
</feature>
<reference evidence="2 3" key="1">
    <citation type="journal article" date="2013" name="PLoS Genet.">
        <title>Distinctive expansion of potential virulence genes in the genome of the oomycete fish pathogen Saprolegnia parasitica.</title>
        <authorList>
            <person name="Jiang R.H."/>
            <person name="de Bruijn I."/>
            <person name="Haas B.J."/>
            <person name="Belmonte R."/>
            <person name="Lobach L."/>
            <person name="Christie J."/>
            <person name="van den Ackerveken G."/>
            <person name="Bottin A."/>
            <person name="Bulone V."/>
            <person name="Diaz-Moreno S.M."/>
            <person name="Dumas B."/>
            <person name="Fan L."/>
            <person name="Gaulin E."/>
            <person name="Govers F."/>
            <person name="Grenville-Briggs L.J."/>
            <person name="Horner N.R."/>
            <person name="Levin J.Z."/>
            <person name="Mammella M."/>
            <person name="Meijer H.J."/>
            <person name="Morris P."/>
            <person name="Nusbaum C."/>
            <person name="Oome S."/>
            <person name="Phillips A.J."/>
            <person name="van Rooyen D."/>
            <person name="Rzeszutek E."/>
            <person name="Saraiva M."/>
            <person name="Secombes C.J."/>
            <person name="Seidl M.F."/>
            <person name="Snel B."/>
            <person name="Stassen J.H."/>
            <person name="Sykes S."/>
            <person name="Tripathy S."/>
            <person name="van den Berg H."/>
            <person name="Vega-Arreguin J.C."/>
            <person name="Wawra S."/>
            <person name="Young S.K."/>
            <person name="Zeng Q."/>
            <person name="Dieguez-Uribeondo J."/>
            <person name="Russ C."/>
            <person name="Tyler B.M."/>
            <person name="van West P."/>
        </authorList>
    </citation>
    <scope>NUCLEOTIDE SEQUENCE [LARGE SCALE GENOMIC DNA]</scope>
    <source>
        <strain evidence="2 3">CBS 223.65</strain>
    </source>
</reference>
<name>A0A067CML9_SAPPC</name>
<gene>
    <name evidence="2" type="ORF">SPRG_20225</name>
</gene>
<evidence type="ECO:0000259" key="1">
    <source>
        <dbReference type="Pfam" id="PF03457"/>
    </source>
</evidence>
<evidence type="ECO:0000313" key="2">
    <source>
        <dbReference type="EMBL" id="KDO28067.1"/>
    </source>
</evidence>
<dbReference type="VEuPathDB" id="FungiDB:SPRG_20225"/>
<dbReference type="Pfam" id="PF03457">
    <property type="entry name" value="HA"/>
    <property type="match status" value="4"/>
</dbReference>
<dbReference type="STRING" id="695850.A0A067CML9"/>
<proteinExistence type="predicted"/>
<dbReference type="GeneID" id="24141422"/>
<dbReference type="AlphaFoldDB" id="A0A067CML9"/>
<dbReference type="PANTHER" id="PTHR37066:SF1">
    <property type="entry name" value="LNS2_PITP DOMAIN-CONTAINING PROTEIN"/>
    <property type="match status" value="1"/>
</dbReference>
<dbReference type="Proteomes" id="UP000030745">
    <property type="component" value="Unassembled WGS sequence"/>
</dbReference>
<feature type="domain" description="Helicase-associated" evidence="1">
    <location>
        <begin position="101"/>
        <end position="173"/>
    </location>
</feature>
<dbReference type="KEGG" id="spar:SPRG_20225"/>
<sequence length="424" mass="48967">MFLARARVLQQRWRSSSSSFPPAYRNMLEIVRIEHDLQAPRSSVTYLPSKYRVPMDDAFPLRLHGHTLDVSELRRKFMRGHLPDDVIVALNALKFVWAPHEYLWSRNLEALVTYKTLHGNLLVVRTFVVPESDPQWPKDAWGLKLGLVVARLRKQGRDNCPAPRRAALDAIGFVWDWYDDLWNARMAALTKYKELHGDLLVPHSFVIPEDDPAWPTEMRGTRLGVAVVTIRQNRQGCPPDRKLQLDAMGFVWDCSENTWSVRMAALTRYKELYGHVLVPGPFVVPAEPGVWPEELWHHRLGTTVNTIRQSRSICPPEREAELDAMGFVWHFYEENWNFRIQVLTKYKELHGDVAVRYSYVVPSNDARWPKEFWGTKLGYIVTNLREREDICPPNRRAELDALGFIWKHKGAGDDDTSSSSSGTS</sequence>
<protein>
    <recommendedName>
        <fullName evidence="1">Helicase-associated domain-containing protein</fullName>
    </recommendedName>
</protein>